<name>A0A2C5XAA8_9HYPO</name>
<keyword evidence="3" id="KW-1185">Reference proteome</keyword>
<evidence type="ECO:0000313" key="3">
    <source>
        <dbReference type="Proteomes" id="UP000224854"/>
    </source>
</evidence>
<sequence>MSGASKTWEYRSLIYNPLRQNPPTLCLEGYYNVLSLYGSEQNLASGTYAVAHTFIAWARANQDALRVYREEATRNGFNPHLGCLSEEELNTNIPDGDGHLGTPTSPSHTDRQTCAEPSRAPSGHNAAKI</sequence>
<protein>
    <submittedName>
        <fullName evidence="2">Uncharacterized protein</fullName>
    </submittedName>
</protein>
<dbReference type="Proteomes" id="UP000224854">
    <property type="component" value="Unassembled WGS sequence"/>
</dbReference>
<dbReference type="AlphaFoldDB" id="A0A2C5XAA8"/>
<accession>A0A2C5XAA8</accession>
<evidence type="ECO:0000313" key="2">
    <source>
        <dbReference type="EMBL" id="PHH64259.1"/>
    </source>
</evidence>
<comment type="caution">
    <text evidence="2">The sequence shown here is derived from an EMBL/GenBank/DDBJ whole genome shotgun (WGS) entry which is preliminary data.</text>
</comment>
<gene>
    <name evidence="2" type="ORF">CDD82_1784</name>
</gene>
<evidence type="ECO:0000256" key="1">
    <source>
        <dbReference type="SAM" id="MobiDB-lite"/>
    </source>
</evidence>
<dbReference type="EMBL" id="NJEU01001567">
    <property type="protein sequence ID" value="PHH64259.1"/>
    <property type="molecule type" value="Genomic_DNA"/>
</dbReference>
<feature type="region of interest" description="Disordered" evidence="1">
    <location>
        <begin position="88"/>
        <end position="129"/>
    </location>
</feature>
<reference evidence="2 3" key="1">
    <citation type="submission" date="2017-06" db="EMBL/GenBank/DDBJ databases">
        <title>Ant-infecting Ophiocordyceps genomes reveal a high diversity of potential behavioral manipulation genes and a possible major role for enterotoxins.</title>
        <authorList>
            <person name="De Bekker C."/>
            <person name="Evans H.C."/>
            <person name="Brachmann A."/>
            <person name="Hughes D.P."/>
        </authorList>
    </citation>
    <scope>NUCLEOTIDE SEQUENCE [LARGE SCALE GENOMIC DNA]</scope>
    <source>
        <strain evidence="2 3">1348a</strain>
    </source>
</reference>
<organism evidence="2 3">
    <name type="scientific">Ophiocordyceps australis</name>
    <dbReference type="NCBI Taxonomy" id="1399860"/>
    <lineage>
        <taxon>Eukaryota</taxon>
        <taxon>Fungi</taxon>
        <taxon>Dikarya</taxon>
        <taxon>Ascomycota</taxon>
        <taxon>Pezizomycotina</taxon>
        <taxon>Sordariomycetes</taxon>
        <taxon>Hypocreomycetidae</taxon>
        <taxon>Hypocreales</taxon>
        <taxon>Ophiocordycipitaceae</taxon>
        <taxon>Ophiocordyceps</taxon>
    </lineage>
</organism>
<proteinExistence type="predicted"/>